<evidence type="ECO:0000256" key="1">
    <source>
        <dbReference type="ARBA" id="ARBA00001946"/>
    </source>
</evidence>
<evidence type="ECO:0000259" key="8">
    <source>
        <dbReference type="PROSITE" id="PS50887"/>
    </source>
</evidence>
<evidence type="ECO:0000256" key="3">
    <source>
        <dbReference type="ARBA" id="ARBA00022692"/>
    </source>
</evidence>
<dbReference type="InterPro" id="IPR006189">
    <property type="entry name" value="CHASE_dom"/>
</dbReference>
<gene>
    <name evidence="9" type="ORF">VII00023_10584</name>
</gene>
<comment type="cofactor">
    <cofactor evidence="1">
        <name>Mg(2+)</name>
        <dbReference type="ChEBI" id="CHEBI:18420"/>
    </cofactor>
</comment>
<comment type="subcellular location">
    <subcellularLocation>
        <location evidence="2">Membrane</location>
    </subcellularLocation>
</comment>
<evidence type="ECO:0000313" key="10">
    <source>
        <dbReference type="Proteomes" id="UP000004605"/>
    </source>
</evidence>
<dbReference type="Gene3D" id="3.30.70.270">
    <property type="match status" value="1"/>
</dbReference>
<dbReference type="Pfam" id="PF03924">
    <property type="entry name" value="CHASE"/>
    <property type="match status" value="1"/>
</dbReference>
<organism evidence="9 10">
    <name type="scientific">Vibrio ichthyoenteri ATCC 700023</name>
    <dbReference type="NCBI Taxonomy" id="870968"/>
    <lineage>
        <taxon>Bacteria</taxon>
        <taxon>Pseudomonadati</taxon>
        <taxon>Pseudomonadota</taxon>
        <taxon>Gammaproteobacteria</taxon>
        <taxon>Vibrionales</taxon>
        <taxon>Vibrionaceae</taxon>
        <taxon>Vibrio</taxon>
    </lineage>
</organism>
<dbReference type="InterPro" id="IPR000160">
    <property type="entry name" value="GGDEF_dom"/>
</dbReference>
<evidence type="ECO:0000256" key="5">
    <source>
        <dbReference type="ARBA" id="ARBA00023136"/>
    </source>
</evidence>
<name>F9S311_9VIBR</name>
<dbReference type="PANTHER" id="PTHR46663">
    <property type="entry name" value="DIGUANYLATE CYCLASE DGCT-RELATED"/>
    <property type="match status" value="1"/>
</dbReference>
<dbReference type="Proteomes" id="UP000004605">
    <property type="component" value="Unassembled WGS sequence"/>
</dbReference>
<dbReference type="RefSeq" id="WP_006712467.1">
    <property type="nucleotide sequence ID" value="NZ_AFWF01000166.1"/>
</dbReference>
<dbReference type="SMART" id="SM00267">
    <property type="entry name" value="GGDEF"/>
    <property type="match status" value="1"/>
</dbReference>
<dbReference type="NCBIfam" id="TIGR00254">
    <property type="entry name" value="GGDEF"/>
    <property type="match status" value="1"/>
</dbReference>
<dbReference type="Pfam" id="PF00990">
    <property type="entry name" value="GGDEF"/>
    <property type="match status" value="1"/>
</dbReference>
<dbReference type="GO" id="GO:0016020">
    <property type="term" value="C:membrane"/>
    <property type="evidence" value="ECO:0007669"/>
    <property type="project" value="UniProtKB-SubCell"/>
</dbReference>
<dbReference type="InterPro" id="IPR052163">
    <property type="entry name" value="DGC-Regulatory_Protein"/>
</dbReference>
<dbReference type="GO" id="GO:0007165">
    <property type="term" value="P:signal transduction"/>
    <property type="evidence" value="ECO:0007669"/>
    <property type="project" value="UniProtKB-ARBA"/>
</dbReference>
<keyword evidence="3 6" id="KW-0812">Transmembrane</keyword>
<dbReference type="EMBL" id="AFWF01000166">
    <property type="protein sequence ID" value="EGU38570.1"/>
    <property type="molecule type" value="Genomic_DNA"/>
</dbReference>
<evidence type="ECO:0000259" key="7">
    <source>
        <dbReference type="PROSITE" id="PS50839"/>
    </source>
</evidence>
<comment type="caution">
    <text evidence="9">The sequence shown here is derived from an EMBL/GenBank/DDBJ whole genome shotgun (WGS) entry which is preliminary data.</text>
</comment>
<feature type="domain" description="GGDEF" evidence="8">
    <location>
        <begin position="326"/>
        <end position="451"/>
    </location>
</feature>
<dbReference type="FunFam" id="3.30.70.270:FF:000001">
    <property type="entry name" value="Diguanylate cyclase domain protein"/>
    <property type="match status" value="1"/>
</dbReference>
<dbReference type="CDD" id="cd01949">
    <property type="entry name" value="GGDEF"/>
    <property type="match status" value="1"/>
</dbReference>
<dbReference type="SUPFAM" id="SSF55073">
    <property type="entry name" value="Nucleotide cyclase"/>
    <property type="match status" value="1"/>
</dbReference>
<dbReference type="OrthoDB" id="9812260at2"/>
<dbReference type="Gene3D" id="3.30.450.350">
    <property type="entry name" value="CHASE domain"/>
    <property type="match status" value="1"/>
</dbReference>
<feature type="transmembrane region" description="Helical" evidence="6">
    <location>
        <begin position="267"/>
        <end position="287"/>
    </location>
</feature>
<dbReference type="InterPro" id="IPR042240">
    <property type="entry name" value="CHASE_sf"/>
</dbReference>
<proteinExistence type="predicted"/>
<accession>F9S311</accession>
<dbReference type="InterPro" id="IPR043128">
    <property type="entry name" value="Rev_trsase/Diguanyl_cyclase"/>
</dbReference>
<keyword evidence="10" id="KW-1185">Reference proteome</keyword>
<dbReference type="PROSITE" id="PS50839">
    <property type="entry name" value="CHASE"/>
    <property type="match status" value="1"/>
</dbReference>
<dbReference type="PANTHER" id="PTHR46663:SF2">
    <property type="entry name" value="GGDEF DOMAIN-CONTAINING PROTEIN"/>
    <property type="match status" value="1"/>
</dbReference>
<reference evidence="9 10" key="1">
    <citation type="journal article" date="2012" name="Int. J. Syst. Evol. Microbiol.">
        <title>Vibrio caribbeanicus sp. nov., isolated from the marine sponge Scleritoderma cyanea.</title>
        <authorList>
            <person name="Hoffmann M."/>
            <person name="Monday S.R."/>
            <person name="Allard M.W."/>
            <person name="Strain E.A."/>
            <person name="Whittaker P."/>
            <person name="Naum M."/>
            <person name="McCarthy P.J."/>
            <person name="Lopez J.V."/>
            <person name="Fischer M."/>
            <person name="Brown E.W."/>
        </authorList>
    </citation>
    <scope>NUCLEOTIDE SEQUENCE [LARGE SCALE GENOMIC DNA]</scope>
    <source>
        <strain evidence="9 10">ATCC 700023</strain>
    </source>
</reference>
<keyword evidence="5 6" id="KW-0472">Membrane</keyword>
<protein>
    <submittedName>
        <fullName evidence="9">GGDEF family protein</fullName>
    </submittedName>
</protein>
<evidence type="ECO:0000256" key="2">
    <source>
        <dbReference type="ARBA" id="ARBA00004370"/>
    </source>
</evidence>
<dbReference type="InterPro" id="IPR029787">
    <property type="entry name" value="Nucleotide_cyclase"/>
</dbReference>
<dbReference type="SMART" id="SM01079">
    <property type="entry name" value="CHASE"/>
    <property type="match status" value="1"/>
</dbReference>
<dbReference type="GO" id="GO:0003824">
    <property type="term" value="F:catalytic activity"/>
    <property type="evidence" value="ECO:0007669"/>
    <property type="project" value="UniProtKB-ARBA"/>
</dbReference>
<feature type="domain" description="CHASE" evidence="7">
    <location>
        <begin position="109"/>
        <end position="246"/>
    </location>
</feature>
<dbReference type="PROSITE" id="PS50887">
    <property type="entry name" value="GGDEF"/>
    <property type="match status" value="1"/>
</dbReference>
<evidence type="ECO:0000256" key="4">
    <source>
        <dbReference type="ARBA" id="ARBA00022989"/>
    </source>
</evidence>
<evidence type="ECO:0000313" key="9">
    <source>
        <dbReference type="EMBL" id="EGU38570.1"/>
    </source>
</evidence>
<keyword evidence="4 6" id="KW-1133">Transmembrane helix</keyword>
<evidence type="ECO:0000256" key="6">
    <source>
        <dbReference type="SAM" id="Phobius"/>
    </source>
</evidence>
<dbReference type="AlphaFoldDB" id="F9S311"/>
<sequence>MKYRQGWYWSLFLFWVLFMLVAATGVEYLNRYQQQYLNSIELEDAREDLSLVRSRLESLVFSDIYILSSLPAQIALNPKLDQPEWDNIAHSIQQRSRHIRVLGLAPNDVVEYVYPPTGNESVLGLDYRTIPEQWSSILKAKSIKETFIAGPVSLFQGGQALIIRMPIFTDPPVNQKYWGVCSVVIDLQTLFEDAGVYRLNQHYNIALRGVDSTGDMGAVFFGQPSTFTDSFASENIHFPYGHWVIAAAAKGDFLSQINWYQVHGARLIGYGALLAISLSFIAVSRMYHKANQRSLHDELTGLPNRRYFMFTIQHQFALATSSLGNESFALVNIDVDKFKWVNDKFGHDAGDKVLIATAKRIQGALRASDIVARVGGDEFLLLLPRVMTEHDVESITNTILKAISNQPVFYDNHAINISVSIGYALFDKQYHSIEDMFKLADSRMYQAKKRS</sequence>